<keyword evidence="2" id="KW-1185">Reference proteome</keyword>
<reference evidence="2" key="2">
    <citation type="submission" date="2011-03" db="EMBL/GenBank/DDBJ databases">
        <title>The complete genome of Desulfobacca acetoxidans DSM 11109.</title>
        <authorList>
            <consortium name="US DOE Joint Genome Institute (JGI-PGF)"/>
            <person name="Lucas S."/>
            <person name="Copeland A."/>
            <person name="Lapidus A."/>
            <person name="Bruce D."/>
            <person name="Goodwin L."/>
            <person name="Pitluck S."/>
            <person name="Peters L."/>
            <person name="Kyrpides N."/>
            <person name="Mavromatis K."/>
            <person name="Ivanova N."/>
            <person name="Ovchinnikova G."/>
            <person name="Teshima H."/>
            <person name="Detter J.C."/>
            <person name="Han C."/>
            <person name="Land M."/>
            <person name="Hauser L."/>
            <person name="Markowitz V."/>
            <person name="Cheng J.-F."/>
            <person name="Hugenholtz P."/>
            <person name="Woyke T."/>
            <person name="Wu D."/>
            <person name="Spring S."/>
            <person name="Schueler E."/>
            <person name="Brambilla E."/>
            <person name="Klenk H.-P."/>
            <person name="Eisen J.A."/>
        </authorList>
    </citation>
    <scope>NUCLEOTIDE SEQUENCE [LARGE SCALE GENOMIC DNA]</scope>
    <source>
        <strain evidence="2">ATCC 700848 / DSM 11109 / ASRB2</strain>
    </source>
</reference>
<evidence type="ECO:0000313" key="1">
    <source>
        <dbReference type="EMBL" id="AEB09343.1"/>
    </source>
</evidence>
<dbReference type="AlphaFoldDB" id="F2NCR2"/>
<protein>
    <submittedName>
        <fullName evidence="1">Uncharacterized protein</fullName>
    </submittedName>
</protein>
<reference evidence="1 2" key="1">
    <citation type="journal article" date="2011" name="Stand. Genomic Sci.">
        <title>Complete genome sequence of the acetate-degrading sulfate reducer Desulfobacca acetoxidans type strain (ASRB2).</title>
        <authorList>
            <person name="Goker M."/>
            <person name="Teshima H."/>
            <person name="Lapidus A."/>
            <person name="Nolan M."/>
            <person name="Lucas S."/>
            <person name="Hammon N."/>
            <person name="Deshpande S."/>
            <person name="Cheng J.F."/>
            <person name="Tapia R."/>
            <person name="Han C."/>
            <person name="Goodwin L."/>
            <person name="Pitluck S."/>
            <person name="Huntemann M."/>
            <person name="Liolios K."/>
            <person name="Ivanova N."/>
            <person name="Pagani I."/>
            <person name="Mavromatis K."/>
            <person name="Ovchinikova G."/>
            <person name="Pati A."/>
            <person name="Chen A."/>
            <person name="Palaniappan K."/>
            <person name="Land M."/>
            <person name="Hauser L."/>
            <person name="Brambilla E.M."/>
            <person name="Rohde M."/>
            <person name="Spring S."/>
            <person name="Detter J.C."/>
            <person name="Woyke T."/>
            <person name="Bristow J."/>
            <person name="Eisen J.A."/>
            <person name="Markowitz V."/>
            <person name="Hugenholtz P."/>
            <person name="Kyrpides N.C."/>
            <person name="Klenk H.P."/>
        </authorList>
    </citation>
    <scope>NUCLEOTIDE SEQUENCE [LARGE SCALE GENOMIC DNA]</scope>
    <source>
        <strain evidence="2">ATCC 700848 / DSM 11109 / ASRB2</strain>
    </source>
</reference>
<name>F2NCR2_DESAR</name>
<dbReference type="STRING" id="880072.Desac_1488"/>
<dbReference type="KEGG" id="dao:Desac_1488"/>
<sequence length="105" mass="11434">MANSERWGVGWLQIVLDGSGDWISSKAIKFKSLKFMPSGAGDVLVLKEVTPGVSEALWPQMKLSSSSGDPVGCLFNVNIARKLKIPYSLCTFDDPDKAVITLEFV</sequence>
<evidence type="ECO:0000313" key="2">
    <source>
        <dbReference type="Proteomes" id="UP000000483"/>
    </source>
</evidence>
<accession>F2NCR2</accession>
<dbReference type="Proteomes" id="UP000000483">
    <property type="component" value="Chromosome"/>
</dbReference>
<dbReference type="RefSeq" id="WP_013706453.1">
    <property type="nucleotide sequence ID" value="NC_015388.1"/>
</dbReference>
<organism evidence="1 2">
    <name type="scientific">Desulfobacca acetoxidans (strain ATCC 700848 / DSM 11109 / ASRB2)</name>
    <dbReference type="NCBI Taxonomy" id="880072"/>
    <lineage>
        <taxon>Bacteria</taxon>
        <taxon>Pseudomonadati</taxon>
        <taxon>Thermodesulfobacteriota</taxon>
        <taxon>Desulfobaccia</taxon>
        <taxon>Desulfobaccales</taxon>
        <taxon>Desulfobaccaceae</taxon>
        <taxon>Desulfobacca</taxon>
    </lineage>
</organism>
<dbReference type="EMBL" id="CP002629">
    <property type="protein sequence ID" value="AEB09343.1"/>
    <property type="molecule type" value="Genomic_DNA"/>
</dbReference>
<dbReference type="HOGENOM" id="CLU_2232207_0_0_7"/>
<proteinExistence type="predicted"/>
<gene>
    <name evidence="1" type="ordered locus">Desac_1488</name>
</gene>